<dbReference type="PANTHER" id="PTHR24416:SF349">
    <property type="entry name" value="TYROSINE-PROTEIN KINASE RYK"/>
    <property type="match status" value="1"/>
</dbReference>
<dbReference type="AlphaFoldDB" id="A0AA35W1C6"/>
<dbReference type="Proteomes" id="UP001174909">
    <property type="component" value="Unassembled WGS sequence"/>
</dbReference>
<proteinExistence type="predicted"/>
<evidence type="ECO:0000256" key="2">
    <source>
        <dbReference type="ARBA" id="ARBA00022692"/>
    </source>
</evidence>
<evidence type="ECO:0000256" key="7">
    <source>
        <dbReference type="ARBA" id="ARBA00023180"/>
    </source>
</evidence>
<dbReference type="PROSITE" id="PS00109">
    <property type="entry name" value="PROTEIN_KINASE_TYR"/>
    <property type="match status" value="1"/>
</dbReference>
<accession>A0AA35W1C6</accession>
<evidence type="ECO:0000256" key="8">
    <source>
        <dbReference type="SAM" id="SignalP"/>
    </source>
</evidence>
<dbReference type="PANTHER" id="PTHR24416">
    <property type="entry name" value="TYROSINE-PROTEIN KINASE RECEPTOR"/>
    <property type="match status" value="1"/>
</dbReference>
<dbReference type="SMART" id="SM00219">
    <property type="entry name" value="TyrKc"/>
    <property type="match status" value="1"/>
</dbReference>
<keyword evidence="6" id="KW-0675">Receptor</keyword>
<evidence type="ECO:0000313" key="10">
    <source>
        <dbReference type="EMBL" id="CAI7991456.1"/>
    </source>
</evidence>
<dbReference type="InterPro" id="IPR008266">
    <property type="entry name" value="Tyr_kinase_AS"/>
</dbReference>
<protein>
    <submittedName>
        <fullName evidence="10">Tyrosine-protein kinase RYK</fullName>
    </submittedName>
</protein>
<feature type="chain" id="PRO_5041436943" evidence="8">
    <location>
        <begin position="24"/>
        <end position="216"/>
    </location>
</feature>
<dbReference type="InterPro" id="IPR000719">
    <property type="entry name" value="Prot_kinase_dom"/>
</dbReference>
<dbReference type="Pfam" id="PF07714">
    <property type="entry name" value="PK_Tyr_Ser-Thr"/>
    <property type="match status" value="1"/>
</dbReference>
<evidence type="ECO:0000256" key="1">
    <source>
        <dbReference type="ARBA" id="ARBA00004167"/>
    </source>
</evidence>
<reference evidence="10" key="1">
    <citation type="submission" date="2023-03" db="EMBL/GenBank/DDBJ databases">
        <authorList>
            <person name="Steffen K."/>
            <person name="Cardenas P."/>
        </authorList>
    </citation>
    <scope>NUCLEOTIDE SEQUENCE</scope>
</reference>
<keyword evidence="4" id="KW-1133">Transmembrane helix</keyword>
<keyword evidence="5" id="KW-0472">Membrane</keyword>
<name>A0AA35W1C6_GEOBA</name>
<keyword evidence="10" id="KW-0418">Kinase</keyword>
<organism evidence="10 11">
    <name type="scientific">Geodia barretti</name>
    <name type="common">Barrett's horny sponge</name>
    <dbReference type="NCBI Taxonomy" id="519541"/>
    <lineage>
        <taxon>Eukaryota</taxon>
        <taxon>Metazoa</taxon>
        <taxon>Porifera</taxon>
        <taxon>Demospongiae</taxon>
        <taxon>Heteroscleromorpha</taxon>
        <taxon>Tetractinellida</taxon>
        <taxon>Astrophorina</taxon>
        <taxon>Geodiidae</taxon>
        <taxon>Geodia</taxon>
    </lineage>
</organism>
<dbReference type="InterPro" id="IPR020635">
    <property type="entry name" value="Tyr_kinase_cat_dom"/>
</dbReference>
<keyword evidence="10" id="KW-0808">Transferase</keyword>
<dbReference type="InterPro" id="IPR011009">
    <property type="entry name" value="Kinase-like_dom_sf"/>
</dbReference>
<dbReference type="GO" id="GO:0043235">
    <property type="term" value="C:receptor complex"/>
    <property type="evidence" value="ECO:0007669"/>
    <property type="project" value="TreeGrafter"/>
</dbReference>
<dbReference type="GO" id="GO:0007169">
    <property type="term" value="P:cell surface receptor protein tyrosine kinase signaling pathway"/>
    <property type="evidence" value="ECO:0007669"/>
    <property type="project" value="TreeGrafter"/>
</dbReference>
<evidence type="ECO:0000256" key="4">
    <source>
        <dbReference type="ARBA" id="ARBA00022989"/>
    </source>
</evidence>
<dbReference type="GO" id="GO:0005524">
    <property type="term" value="F:ATP binding"/>
    <property type="evidence" value="ECO:0007669"/>
    <property type="project" value="InterPro"/>
</dbReference>
<dbReference type="GO" id="GO:0004714">
    <property type="term" value="F:transmembrane receptor protein tyrosine kinase activity"/>
    <property type="evidence" value="ECO:0007669"/>
    <property type="project" value="TreeGrafter"/>
</dbReference>
<evidence type="ECO:0000259" key="9">
    <source>
        <dbReference type="PROSITE" id="PS50011"/>
    </source>
</evidence>
<keyword evidence="2" id="KW-0812">Transmembrane</keyword>
<dbReference type="Gene3D" id="1.10.510.10">
    <property type="entry name" value="Transferase(Phosphotransferase) domain 1"/>
    <property type="match status" value="1"/>
</dbReference>
<comment type="caution">
    <text evidence="10">The sequence shown here is derived from an EMBL/GenBank/DDBJ whole genome shotgun (WGS) entry which is preliminary data.</text>
</comment>
<dbReference type="GO" id="GO:0005886">
    <property type="term" value="C:plasma membrane"/>
    <property type="evidence" value="ECO:0007669"/>
    <property type="project" value="TreeGrafter"/>
</dbReference>
<sequence>MCLVSRLLYIHAMLTLHLPVVLPPENTPDIVVNSLLEGGTALRPVTHRHLLRLVAYNYLEGEQPMLLYPKSALGTLKSLLLNTRETRTCMLTTQDLVFISSQISRGMYHLMRHGLTHRDLATRNIYVHENLLVRIGDRGLSWDLYTEEYHRLPDGEMAPVKWMAAEVLAERKYSHYSDVVRNTATHSGIWFIRVETLSKDNPETRTPPPPQERYLH</sequence>
<evidence type="ECO:0000313" key="11">
    <source>
        <dbReference type="Proteomes" id="UP001174909"/>
    </source>
</evidence>
<dbReference type="EMBL" id="CASHTH010000116">
    <property type="protein sequence ID" value="CAI7991456.1"/>
    <property type="molecule type" value="Genomic_DNA"/>
</dbReference>
<evidence type="ECO:0000256" key="5">
    <source>
        <dbReference type="ARBA" id="ARBA00023136"/>
    </source>
</evidence>
<keyword evidence="11" id="KW-1185">Reference proteome</keyword>
<feature type="domain" description="Protein kinase" evidence="9">
    <location>
        <begin position="1"/>
        <end position="216"/>
    </location>
</feature>
<dbReference type="InterPro" id="IPR050122">
    <property type="entry name" value="RTK"/>
</dbReference>
<comment type="subcellular location">
    <subcellularLocation>
        <location evidence="1">Membrane</location>
        <topology evidence="1">Single-pass membrane protein</topology>
    </subcellularLocation>
</comment>
<dbReference type="GO" id="GO:0051897">
    <property type="term" value="P:positive regulation of phosphatidylinositol 3-kinase/protein kinase B signal transduction"/>
    <property type="evidence" value="ECO:0007669"/>
    <property type="project" value="TreeGrafter"/>
</dbReference>
<gene>
    <name evidence="10" type="ORF">GBAR_LOCUS751</name>
</gene>
<keyword evidence="3 8" id="KW-0732">Signal</keyword>
<evidence type="ECO:0000256" key="6">
    <source>
        <dbReference type="ARBA" id="ARBA00023170"/>
    </source>
</evidence>
<dbReference type="PROSITE" id="PS50011">
    <property type="entry name" value="PROTEIN_KINASE_DOM"/>
    <property type="match status" value="1"/>
</dbReference>
<feature type="signal peptide" evidence="8">
    <location>
        <begin position="1"/>
        <end position="23"/>
    </location>
</feature>
<keyword evidence="7" id="KW-0325">Glycoprotein</keyword>
<evidence type="ECO:0000256" key="3">
    <source>
        <dbReference type="ARBA" id="ARBA00022729"/>
    </source>
</evidence>
<dbReference type="SUPFAM" id="SSF56112">
    <property type="entry name" value="Protein kinase-like (PK-like)"/>
    <property type="match status" value="1"/>
</dbReference>
<dbReference type="InterPro" id="IPR001245">
    <property type="entry name" value="Ser-Thr/Tyr_kinase_cat_dom"/>
</dbReference>